<reference evidence="1 2" key="1">
    <citation type="submission" date="2018-06" db="EMBL/GenBank/DDBJ databases">
        <title>Genomic Encyclopedia of Type Strains, Phase IV (KMG-IV): sequencing the most valuable type-strain genomes for metagenomic binning, comparative biology and taxonomic classification.</title>
        <authorList>
            <person name="Goeker M."/>
        </authorList>
    </citation>
    <scope>NUCLEOTIDE SEQUENCE [LARGE SCALE GENOMIC DNA]</scope>
    <source>
        <strain evidence="1 2">DSM 18048</strain>
    </source>
</reference>
<organism evidence="1 2">
    <name type="scientific">Deinococcus yavapaiensis KR-236</name>
    <dbReference type="NCBI Taxonomy" id="694435"/>
    <lineage>
        <taxon>Bacteria</taxon>
        <taxon>Thermotogati</taxon>
        <taxon>Deinococcota</taxon>
        <taxon>Deinococci</taxon>
        <taxon>Deinococcales</taxon>
        <taxon>Deinococcaceae</taxon>
        <taxon>Deinococcus</taxon>
    </lineage>
</organism>
<dbReference type="Proteomes" id="UP000248326">
    <property type="component" value="Unassembled WGS sequence"/>
</dbReference>
<name>A0A318SHM5_9DEIO</name>
<dbReference type="RefSeq" id="WP_110885108.1">
    <property type="nucleotide sequence ID" value="NZ_QJSX01000001.1"/>
</dbReference>
<dbReference type="EMBL" id="QJSX01000001">
    <property type="protein sequence ID" value="PYE56645.1"/>
    <property type="molecule type" value="Genomic_DNA"/>
</dbReference>
<sequence>MLHGHTLERLRGTLPKVARRYTAADSRGWQAVASVLREGGWAYLARPEDGTLERAIVLMVFENEAELFEDLPDGLLLAAVKDDGGELVLIEPAAPLEWSYAPN</sequence>
<keyword evidence="2" id="KW-1185">Reference proteome</keyword>
<protein>
    <submittedName>
        <fullName evidence="1">Uncharacterized protein</fullName>
    </submittedName>
</protein>
<comment type="caution">
    <text evidence="1">The sequence shown here is derived from an EMBL/GenBank/DDBJ whole genome shotgun (WGS) entry which is preliminary data.</text>
</comment>
<evidence type="ECO:0000313" key="2">
    <source>
        <dbReference type="Proteomes" id="UP000248326"/>
    </source>
</evidence>
<accession>A0A318SHM5</accession>
<proteinExistence type="predicted"/>
<gene>
    <name evidence="1" type="ORF">DES52_101450</name>
</gene>
<dbReference type="AlphaFoldDB" id="A0A318SHM5"/>
<evidence type="ECO:0000313" key="1">
    <source>
        <dbReference type="EMBL" id="PYE56645.1"/>
    </source>
</evidence>